<organism evidence="1 2">
    <name type="scientific">Heterorhabditis bacteriophora</name>
    <name type="common">Entomopathogenic nematode worm</name>
    <dbReference type="NCBI Taxonomy" id="37862"/>
    <lineage>
        <taxon>Eukaryota</taxon>
        <taxon>Metazoa</taxon>
        <taxon>Ecdysozoa</taxon>
        <taxon>Nematoda</taxon>
        <taxon>Chromadorea</taxon>
        <taxon>Rhabditida</taxon>
        <taxon>Rhabditina</taxon>
        <taxon>Rhabditomorpha</taxon>
        <taxon>Strongyloidea</taxon>
        <taxon>Heterorhabditidae</taxon>
        <taxon>Heterorhabditis</taxon>
    </lineage>
</organism>
<evidence type="ECO:0000313" key="1">
    <source>
        <dbReference type="Proteomes" id="UP000095283"/>
    </source>
</evidence>
<dbReference type="Proteomes" id="UP000095283">
    <property type="component" value="Unplaced"/>
</dbReference>
<evidence type="ECO:0000313" key="2">
    <source>
        <dbReference type="WBParaSite" id="Hba_08459"/>
    </source>
</evidence>
<protein>
    <submittedName>
        <fullName evidence="2">Uncharacterized protein</fullName>
    </submittedName>
</protein>
<accession>A0A1I7WTM3</accession>
<name>A0A1I7WTM3_HETBA</name>
<keyword evidence="1" id="KW-1185">Reference proteome</keyword>
<dbReference type="WBParaSite" id="Hba_08459">
    <property type="protein sequence ID" value="Hba_08459"/>
    <property type="gene ID" value="Hba_08459"/>
</dbReference>
<dbReference type="AlphaFoldDB" id="A0A1I7WTM3"/>
<reference evidence="2" key="1">
    <citation type="submission" date="2016-11" db="UniProtKB">
        <authorList>
            <consortium name="WormBaseParasite"/>
        </authorList>
    </citation>
    <scope>IDENTIFICATION</scope>
</reference>
<sequence>MKQSIRQTFRRKKKTPVVSLDNTIVRIPILFSHILFEKGGNLPINNYINL</sequence>
<proteinExistence type="predicted"/>